<keyword evidence="1 2" id="KW-0597">Phosphoprotein</keyword>
<name>A0A1F5YEL8_9BACT</name>
<dbReference type="InterPro" id="IPR011006">
    <property type="entry name" value="CheY-like_superfamily"/>
</dbReference>
<feature type="domain" description="Response regulatory" evidence="3">
    <location>
        <begin position="2"/>
        <end position="118"/>
    </location>
</feature>
<evidence type="ECO:0000256" key="1">
    <source>
        <dbReference type="ARBA" id="ARBA00022553"/>
    </source>
</evidence>
<accession>A0A1F5YEL8</accession>
<comment type="caution">
    <text evidence="4">The sequence shown here is derived from an EMBL/GenBank/DDBJ whole genome shotgun (WGS) entry which is preliminary data.</text>
</comment>
<dbReference type="PANTHER" id="PTHR44591:SF3">
    <property type="entry name" value="RESPONSE REGULATORY DOMAIN-CONTAINING PROTEIN"/>
    <property type="match status" value="1"/>
</dbReference>
<sequence>MRIVLIEDDRHLLRSLESILRDLGLSVMSFHNAEAAIFFLNLRPIMDVLVIDYQLKTMTAKYLMKRLKDVLPKKCKVILISGYEDLIKELNLKELGIDVFLPKPLDLDKLLSLIDKIDDCY</sequence>
<proteinExistence type="predicted"/>
<dbReference type="AlphaFoldDB" id="A0A1F5YEL8"/>
<dbReference type="Proteomes" id="UP000176992">
    <property type="component" value="Unassembled WGS sequence"/>
</dbReference>
<evidence type="ECO:0000313" key="4">
    <source>
        <dbReference type="EMBL" id="OGF98589.1"/>
    </source>
</evidence>
<gene>
    <name evidence="4" type="ORF">A2Z86_05835</name>
</gene>
<evidence type="ECO:0000259" key="3">
    <source>
        <dbReference type="PROSITE" id="PS50110"/>
    </source>
</evidence>
<evidence type="ECO:0000256" key="2">
    <source>
        <dbReference type="PROSITE-ProRule" id="PRU00169"/>
    </source>
</evidence>
<dbReference type="InterPro" id="IPR050595">
    <property type="entry name" value="Bact_response_regulator"/>
</dbReference>
<dbReference type="Pfam" id="PF00072">
    <property type="entry name" value="Response_reg"/>
    <property type="match status" value="1"/>
</dbReference>
<dbReference type="InterPro" id="IPR001789">
    <property type="entry name" value="Sig_transdc_resp-reg_receiver"/>
</dbReference>
<dbReference type="GO" id="GO:0000160">
    <property type="term" value="P:phosphorelay signal transduction system"/>
    <property type="evidence" value="ECO:0007669"/>
    <property type="project" value="InterPro"/>
</dbReference>
<dbReference type="PROSITE" id="PS50110">
    <property type="entry name" value="RESPONSE_REGULATORY"/>
    <property type="match status" value="1"/>
</dbReference>
<protein>
    <recommendedName>
        <fullName evidence="3">Response regulatory domain-containing protein</fullName>
    </recommendedName>
</protein>
<evidence type="ECO:0000313" key="5">
    <source>
        <dbReference type="Proteomes" id="UP000176992"/>
    </source>
</evidence>
<dbReference type="Gene3D" id="3.40.50.2300">
    <property type="match status" value="1"/>
</dbReference>
<feature type="modified residue" description="4-aspartylphosphate" evidence="2">
    <location>
        <position position="52"/>
    </location>
</feature>
<reference evidence="4 5" key="1">
    <citation type="journal article" date="2016" name="Nat. Commun.">
        <title>Thousands of microbial genomes shed light on interconnected biogeochemical processes in an aquifer system.</title>
        <authorList>
            <person name="Anantharaman K."/>
            <person name="Brown C.T."/>
            <person name="Hug L.A."/>
            <person name="Sharon I."/>
            <person name="Castelle C.J."/>
            <person name="Probst A.J."/>
            <person name="Thomas B.C."/>
            <person name="Singh A."/>
            <person name="Wilkins M.J."/>
            <person name="Karaoz U."/>
            <person name="Brodie E.L."/>
            <person name="Williams K.H."/>
            <person name="Hubbard S.S."/>
            <person name="Banfield J.F."/>
        </authorList>
    </citation>
    <scope>NUCLEOTIDE SEQUENCE [LARGE SCALE GENOMIC DNA]</scope>
</reference>
<dbReference type="SMART" id="SM00448">
    <property type="entry name" value="REC"/>
    <property type="match status" value="1"/>
</dbReference>
<dbReference type="CDD" id="cd00156">
    <property type="entry name" value="REC"/>
    <property type="match status" value="1"/>
</dbReference>
<dbReference type="EMBL" id="MFIV01000080">
    <property type="protein sequence ID" value="OGF98589.1"/>
    <property type="molecule type" value="Genomic_DNA"/>
</dbReference>
<dbReference type="PANTHER" id="PTHR44591">
    <property type="entry name" value="STRESS RESPONSE REGULATOR PROTEIN 1"/>
    <property type="match status" value="1"/>
</dbReference>
<dbReference type="SUPFAM" id="SSF52172">
    <property type="entry name" value="CheY-like"/>
    <property type="match status" value="1"/>
</dbReference>
<organism evidence="4 5">
    <name type="scientific">Candidatus Glassbacteria bacterium GWA2_58_10</name>
    <dbReference type="NCBI Taxonomy" id="1817865"/>
    <lineage>
        <taxon>Bacteria</taxon>
        <taxon>Candidatus Glassiibacteriota</taxon>
    </lineage>
</organism>